<feature type="region of interest" description="Disordered" evidence="1">
    <location>
        <begin position="1"/>
        <end position="80"/>
    </location>
</feature>
<reference evidence="2 3" key="1">
    <citation type="submission" date="2019-03" db="EMBL/GenBank/DDBJ databases">
        <title>First draft genome of Liparis tanakae, snailfish: a comprehensive survey of snailfish specific genes.</title>
        <authorList>
            <person name="Kim W."/>
            <person name="Song I."/>
            <person name="Jeong J.-H."/>
            <person name="Kim D."/>
            <person name="Kim S."/>
            <person name="Ryu S."/>
            <person name="Song J.Y."/>
            <person name="Lee S.K."/>
        </authorList>
    </citation>
    <scope>NUCLEOTIDE SEQUENCE [LARGE SCALE GENOMIC DNA]</scope>
    <source>
        <tissue evidence="2">Muscle</tissue>
    </source>
</reference>
<evidence type="ECO:0000313" key="3">
    <source>
        <dbReference type="Proteomes" id="UP000314294"/>
    </source>
</evidence>
<comment type="caution">
    <text evidence="2">The sequence shown here is derived from an EMBL/GenBank/DDBJ whole genome shotgun (WGS) entry which is preliminary data.</text>
</comment>
<evidence type="ECO:0000313" key="2">
    <source>
        <dbReference type="EMBL" id="TNN34570.1"/>
    </source>
</evidence>
<dbReference type="EMBL" id="SRLO01001934">
    <property type="protein sequence ID" value="TNN34570.1"/>
    <property type="molecule type" value="Genomic_DNA"/>
</dbReference>
<organism evidence="2 3">
    <name type="scientific">Liparis tanakae</name>
    <name type="common">Tanaka's snailfish</name>
    <dbReference type="NCBI Taxonomy" id="230148"/>
    <lineage>
        <taxon>Eukaryota</taxon>
        <taxon>Metazoa</taxon>
        <taxon>Chordata</taxon>
        <taxon>Craniata</taxon>
        <taxon>Vertebrata</taxon>
        <taxon>Euteleostomi</taxon>
        <taxon>Actinopterygii</taxon>
        <taxon>Neopterygii</taxon>
        <taxon>Teleostei</taxon>
        <taxon>Neoteleostei</taxon>
        <taxon>Acanthomorphata</taxon>
        <taxon>Eupercaria</taxon>
        <taxon>Perciformes</taxon>
        <taxon>Cottioidei</taxon>
        <taxon>Cottales</taxon>
        <taxon>Liparidae</taxon>
        <taxon>Liparis</taxon>
    </lineage>
</organism>
<dbReference type="AlphaFoldDB" id="A0A4Z2F124"/>
<proteinExistence type="predicted"/>
<accession>A0A4Z2F124</accession>
<feature type="region of interest" description="Disordered" evidence="1">
    <location>
        <begin position="166"/>
        <end position="191"/>
    </location>
</feature>
<keyword evidence="3" id="KW-1185">Reference proteome</keyword>
<protein>
    <submittedName>
        <fullName evidence="2">Uncharacterized protein</fullName>
    </submittedName>
</protein>
<dbReference type="Proteomes" id="UP000314294">
    <property type="component" value="Unassembled WGS sequence"/>
</dbReference>
<gene>
    <name evidence="2" type="ORF">EYF80_055265</name>
</gene>
<name>A0A4Z2F124_9TELE</name>
<feature type="region of interest" description="Disordered" evidence="1">
    <location>
        <begin position="93"/>
        <end position="123"/>
    </location>
</feature>
<feature type="compositionally biased region" description="Basic and acidic residues" evidence="1">
    <location>
        <begin position="181"/>
        <end position="191"/>
    </location>
</feature>
<evidence type="ECO:0000256" key="1">
    <source>
        <dbReference type="SAM" id="MobiDB-lite"/>
    </source>
</evidence>
<sequence>MAVGKHSAIPGRSNQAAKNAPDTRVTHHHIGARGGVQDPRAGGHAFYNQNEKRKQQKRRPAGPPYATPHRVVRGHGGGQGTRSLLQGHAAARTRLHPNTARELVKPPRLPARGHRAPFDSQPSPLQSARVACVRCGACVPHTPLIPGSSEKDHDFWDGVARGKGGARDLLEMNAGQGGLKPGDHDTSTPSR</sequence>